<dbReference type="InterPro" id="IPR045875">
    <property type="entry name" value="NTF2"/>
</dbReference>
<name>A0A395I8Z8_ASPHC</name>
<dbReference type="CDD" id="cd00780">
    <property type="entry name" value="NTF2"/>
    <property type="match status" value="1"/>
</dbReference>
<evidence type="ECO:0000256" key="1">
    <source>
        <dbReference type="ARBA" id="ARBA00022490"/>
    </source>
</evidence>
<gene>
    <name evidence="6" type="ORF">BO97DRAFT_363197</name>
</gene>
<dbReference type="GO" id="GO:0005635">
    <property type="term" value="C:nuclear envelope"/>
    <property type="evidence" value="ECO:0007669"/>
    <property type="project" value="UniProtKB-ARBA"/>
</dbReference>
<evidence type="ECO:0000313" key="7">
    <source>
        <dbReference type="Proteomes" id="UP000248961"/>
    </source>
</evidence>
<evidence type="ECO:0000256" key="2">
    <source>
        <dbReference type="ARBA" id="ARBA00026247"/>
    </source>
</evidence>
<dbReference type="RefSeq" id="XP_025554682.1">
    <property type="nucleotide sequence ID" value="XM_025692489.1"/>
</dbReference>
<dbReference type="InterPro" id="IPR018222">
    <property type="entry name" value="Nuclear_transport_factor_2_euk"/>
</dbReference>
<dbReference type="PROSITE" id="PS50177">
    <property type="entry name" value="NTF2_DOMAIN"/>
    <property type="match status" value="1"/>
</dbReference>
<evidence type="ECO:0000256" key="3">
    <source>
        <dbReference type="ARBA" id="ARBA00053082"/>
    </source>
</evidence>
<evidence type="ECO:0000256" key="4">
    <source>
        <dbReference type="RuleBase" id="RU369002"/>
    </source>
</evidence>
<dbReference type="AlphaFoldDB" id="A0A395I8Z8"/>
<dbReference type="InterPro" id="IPR002075">
    <property type="entry name" value="NTF2_dom"/>
</dbReference>
<keyword evidence="4" id="KW-0539">Nucleus</keyword>
<evidence type="ECO:0000313" key="6">
    <source>
        <dbReference type="EMBL" id="RAL15528.1"/>
    </source>
</evidence>
<comment type="function">
    <text evidence="3">Facilitates protein transport into the nucleus. Could be part of a multicomponent system of cytosolic factors that assemble at the pore complex during nuclear import.</text>
</comment>
<dbReference type="SUPFAM" id="SSF54427">
    <property type="entry name" value="NTF2-like"/>
    <property type="match status" value="1"/>
</dbReference>
<dbReference type="OrthoDB" id="6507044at2759"/>
<keyword evidence="4" id="KW-0813">Transport</keyword>
<protein>
    <recommendedName>
        <fullName evidence="2 4">Nuclear transport factor 2</fullName>
        <shortName evidence="4">NTF-2</shortName>
    </recommendedName>
</protein>
<dbReference type="GO" id="GO:0006606">
    <property type="term" value="P:protein import into nucleus"/>
    <property type="evidence" value="ECO:0007669"/>
    <property type="project" value="UniProtKB-ARBA"/>
</dbReference>
<accession>A0A395I8Z8</accession>
<keyword evidence="7" id="KW-1185">Reference proteome</keyword>
<dbReference type="GeneID" id="37196778"/>
<reference evidence="6 7" key="1">
    <citation type="submission" date="2018-02" db="EMBL/GenBank/DDBJ databases">
        <title>The genomes of Aspergillus section Nigri reveals drivers in fungal speciation.</title>
        <authorList>
            <consortium name="DOE Joint Genome Institute"/>
            <person name="Vesth T.C."/>
            <person name="Nybo J."/>
            <person name="Theobald S."/>
            <person name="Brandl J."/>
            <person name="Frisvad J.C."/>
            <person name="Nielsen K.F."/>
            <person name="Lyhne E.K."/>
            <person name="Kogle M.E."/>
            <person name="Kuo A."/>
            <person name="Riley R."/>
            <person name="Clum A."/>
            <person name="Nolan M."/>
            <person name="Lipzen A."/>
            <person name="Salamov A."/>
            <person name="Henrissat B."/>
            <person name="Wiebenga A."/>
            <person name="De vries R.P."/>
            <person name="Grigoriev I.V."/>
            <person name="Mortensen U.H."/>
            <person name="Andersen M.R."/>
            <person name="Baker S.E."/>
        </authorList>
    </citation>
    <scope>NUCLEOTIDE SEQUENCE [LARGE SCALE GENOMIC DNA]</scope>
    <source>
        <strain evidence="6 7">CBS 101889</strain>
    </source>
</reference>
<dbReference type="STRING" id="1450537.A0A395I8Z8"/>
<dbReference type="InterPro" id="IPR032710">
    <property type="entry name" value="NTF2-like_dom_sf"/>
</dbReference>
<comment type="subcellular location">
    <subcellularLocation>
        <location evidence="4">Cytoplasm</location>
    </subcellularLocation>
    <subcellularLocation>
        <location evidence="4">Nucleus</location>
    </subcellularLocation>
</comment>
<keyword evidence="1 4" id="KW-0963">Cytoplasm</keyword>
<dbReference type="Pfam" id="PF02136">
    <property type="entry name" value="NTF2"/>
    <property type="match status" value="1"/>
</dbReference>
<dbReference type="Proteomes" id="UP000248961">
    <property type="component" value="Unassembled WGS sequence"/>
</dbReference>
<feature type="domain" description="NTF2" evidence="5">
    <location>
        <begin position="7"/>
        <end position="121"/>
    </location>
</feature>
<dbReference type="PANTHER" id="PTHR12612">
    <property type="entry name" value="NUCLEAR TRANSPORT FACTOR 2"/>
    <property type="match status" value="1"/>
</dbReference>
<dbReference type="GO" id="GO:0005737">
    <property type="term" value="C:cytoplasm"/>
    <property type="evidence" value="ECO:0007669"/>
    <property type="project" value="UniProtKB-SubCell"/>
</dbReference>
<organism evidence="6 7">
    <name type="scientific">Aspergillus homomorphus (strain CBS 101889)</name>
    <dbReference type="NCBI Taxonomy" id="1450537"/>
    <lineage>
        <taxon>Eukaryota</taxon>
        <taxon>Fungi</taxon>
        <taxon>Dikarya</taxon>
        <taxon>Ascomycota</taxon>
        <taxon>Pezizomycotina</taxon>
        <taxon>Eurotiomycetes</taxon>
        <taxon>Eurotiomycetidae</taxon>
        <taxon>Eurotiales</taxon>
        <taxon>Aspergillaceae</taxon>
        <taxon>Aspergillus</taxon>
        <taxon>Aspergillus subgen. Circumdati</taxon>
    </lineage>
</organism>
<evidence type="ECO:0000259" key="5">
    <source>
        <dbReference type="PROSITE" id="PS50177"/>
    </source>
</evidence>
<sequence length="125" mass="13941">MADFQNIAQQFVQFYYNTFDADRASLAGLYRDQSMLTFETSSTIGVASIVEKLTSLPFQKVVHKVSTLDAQPSSKEGSILVMVTGALLVDEEQNPMNYTQSFNLCPDGAGSYYVQNDIFRLIYNA</sequence>
<dbReference type="EMBL" id="KZ824271">
    <property type="protein sequence ID" value="RAL15528.1"/>
    <property type="molecule type" value="Genomic_DNA"/>
</dbReference>
<keyword evidence="4" id="KW-0653">Protein transport</keyword>
<proteinExistence type="predicted"/>
<dbReference type="FunFam" id="3.10.450.50:FF:000005">
    <property type="entry name" value="Nuclear transport factor 2"/>
    <property type="match status" value="1"/>
</dbReference>
<dbReference type="VEuPathDB" id="FungiDB:BO97DRAFT_363197"/>
<dbReference type="Gene3D" id="3.10.450.50">
    <property type="match status" value="1"/>
</dbReference>
<comment type="function">
    <text evidence="4">Has a role in nuclear-cytoplasmic transport of proteins and mRNAs.</text>
</comment>
<dbReference type="GO" id="GO:0051028">
    <property type="term" value="P:mRNA transport"/>
    <property type="evidence" value="ECO:0007669"/>
    <property type="project" value="UniProtKB-UniRule"/>
</dbReference>